<protein>
    <recommendedName>
        <fullName evidence="3">DUF2177 family protein</fullName>
    </recommendedName>
</protein>
<dbReference type="EMBL" id="MN740779">
    <property type="protein sequence ID" value="QHU11163.1"/>
    <property type="molecule type" value="Genomic_DNA"/>
</dbReference>
<keyword evidence="1" id="KW-0472">Membrane</keyword>
<evidence type="ECO:0000256" key="1">
    <source>
        <dbReference type="SAM" id="Phobius"/>
    </source>
</evidence>
<keyword evidence="1" id="KW-1133">Transmembrane helix</keyword>
<sequence>MIPSLQQLAVAMVVLALIDSVWLLTAGQYALAMTQRIQGSSVVFNIGAAFIVYIALGYLVWQVKSVQEAALMGSAVYAVYDFTSLAILKKYELGMAVADTVWGSVLFASVFWILKYFNIA</sequence>
<accession>A0A6C0K0T7</accession>
<evidence type="ECO:0008006" key="3">
    <source>
        <dbReference type="Google" id="ProtNLM"/>
    </source>
</evidence>
<proteinExistence type="predicted"/>
<dbReference type="Pfam" id="PF09945">
    <property type="entry name" value="DUF2177"/>
    <property type="match status" value="1"/>
</dbReference>
<name>A0A6C0K0T7_9ZZZZ</name>
<organism evidence="2">
    <name type="scientific">viral metagenome</name>
    <dbReference type="NCBI Taxonomy" id="1070528"/>
    <lineage>
        <taxon>unclassified sequences</taxon>
        <taxon>metagenomes</taxon>
        <taxon>organismal metagenomes</taxon>
    </lineage>
</organism>
<keyword evidence="1" id="KW-0812">Transmembrane</keyword>
<dbReference type="AlphaFoldDB" id="A0A6C0K0T7"/>
<feature type="transmembrane region" description="Helical" evidence="1">
    <location>
        <begin position="93"/>
        <end position="114"/>
    </location>
</feature>
<evidence type="ECO:0000313" key="2">
    <source>
        <dbReference type="EMBL" id="QHU11163.1"/>
    </source>
</evidence>
<reference evidence="2" key="1">
    <citation type="journal article" date="2020" name="Nature">
        <title>Giant virus diversity and host interactions through global metagenomics.</title>
        <authorList>
            <person name="Schulz F."/>
            <person name="Roux S."/>
            <person name="Paez-Espino D."/>
            <person name="Jungbluth S."/>
            <person name="Walsh D.A."/>
            <person name="Denef V.J."/>
            <person name="McMahon K.D."/>
            <person name="Konstantinidis K.T."/>
            <person name="Eloe-Fadrosh E.A."/>
            <person name="Kyrpides N.C."/>
            <person name="Woyke T."/>
        </authorList>
    </citation>
    <scope>NUCLEOTIDE SEQUENCE</scope>
    <source>
        <strain evidence="2">GVMAG-S-1101165-84</strain>
    </source>
</reference>
<feature type="transmembrane region" description="Helical" evidence="1">
    <location>
        <begin position="42"/>
        <end position="61"/>
    </location>
</feature>
<dbReference type="InterPro" id="IPR018687">
    <property type="entry name" value="DUF2177_membr"/>
</dbReference>